<feature type="transmembrane region" description="Helical" evidence="1">
    <location>
        <begin position="20"/>
        <end position="37"/>
    </location>
</feature>
<keyword evidence="1" id="KW-0812">Transmembrane</keyword>
<sequence length="62" mass="7461">MLISFNGAPCTLYFRSKQGAFPIFKLLKILIYLYFLWQFRYWLLAQASNRCKEGEKFTKQTQ</sequence>
<keyword evidence="1" id="KW-1133">Transmembrane helix</keyword>
<reference evidence="2 3" key="1">
    <citation type="submission" date="2016-11" db="EMBL/GenBank/DDBJ databases">
        <title>Networking in microbes: conjugative elements and plasmids in the genus Alteromonas.</title>
        <authorList>
            <person name="Lopez-Perez M."/>
            <person name="Ramon-Marco N."/>
            <person name="Rodriguez-Valera F."/>
        </authorList>
    </citation>
    <scope>NUCLEOTIDE SEQUENCE [LARGE SCALE GENOMIC DNA]</scope>
    <source>
        <strain evidence="2 3">CP48</strain>
    </source>
</reference>
<keyword evidence="1" id="KW-0472">Membrane</keyword>
<evidence type="ECO:0000313" key="3">
    <source>
        <dbReference type="Proteomes" id="UP000182101"/>
    </source>
</evidence>
<gene>
    <name evidence="2" type="ORF">BM524_10890</name>
</gene>
<protein>
    <submittedName>
        <fullName evidence="2">Uncharacterized protein</fullName>
    </submittedName>
</protein>
<evidence type="ECO:0000256" key="1">
    <source>
        <dbReference type="SAM" id="Phobius"/>
    </source>
</evidence>
<dbReference type="EMBL" id="CP018024">
    <property type="protein sequence ID" value="APD90259.1"/>
    <property type="molecule type" value="Genomic_DNA"/>
</dbReference>
<proteinExistence type="predicted"/>
<dbReference type="Proteomes" id="UP000182101">
    <property type="component" value="Chromosome"/>
</dbReference>
<accession>A0AAC9NS51</accession>
<organism evidence="2 3">
    <name type="scientific">Alteromonas mediterranea</name>
    <dbReference type="NCBI Taxonomy" id="314275"/>
    <lineage>
        <taxon>Bacteria</taxon>
        <taxon>Pseudomonadati</taxon>
        <taxon>Pseudomonadota</taxon>
        <taxon>Gammaproteobacteria</taxon>
        <taxon>Alteromonadales</taxon>
        <taxon>Alteromonadaceae</taxon>
        <taxon>Alteromonas/Salinimonas group</taxon>
        <taxon>Alteromonas</taxon>
    </lineage>
</organism>
<evidence type="ECO:0000313" key="2">
    <source>
        <dbReference type="EMBL" id="APD90259.1"/>
    </source>
</evidence>
<dbReference type="AlphaFoldDB" id="A0AAC9NS51"/>
<name>A0AAC9NS51_9ALTE</name>